<dbReference type="SUPFAM" id="SSF53756">
    <property type="entry name" value="UDP-Glycosyltransferase/glycogen phosphorylase"/>
    <property type="match status" value="1"/>
</dbReference>
<name>A0A2W5VN81_9BACT</name>
<dbReference type="CDD" id="cd03791">
    <property type="entry name" value="GT5_Glycogen_synthase_DULL1-like"/>
    <property type="match status" value="1"/>
</dbReference>
<reference evidence="8 9" key="1">
    <citation type="submission" date="2017-08" db="EMBL/GenBank/DDBJ databases">
        <title>Infants hospitalized years apart are colonized by the same room-sourced microbial strains.</title>
        <authorList>
            <person name="Brooks B."/>
            <person name="Olm M.R."/>
            <person name="Firek B.A."/>
            <person name="Baker R."/>
            <person name="Thomas B.C."/>
            <person name="Morowitz M.J."/>
            <person name="Banfield J.F."/>
        </authorList>
    </citation>
    <scope>NUCLEOTIDE SEQUENCE [LARGE SCALE GENOMIC DNA]</scope>
    <source>
        <strain evidence="8">S2_003_000_R2_14</strain>
    </source>
</reference>
<keyword evidence="5 6" id="KW-0320">Glycogen biosynthesis</keyword>
<organism evidence="8 9">
    <name type="scientific">Archangium gephyra</name>
    <dbReference type="NCBI Taxonomy" id="48"/>
    <lineage>
        <taxon>Bacteria</taxon>
        <taxon>Pseudomonadati</taxon>
        <taxon>Myxococcota</taxon>
        <taxon>Myxococcia</taxon>
        <taxon>Myxococcales</taxon>
        <taxon>Cystobacterineae</taxon>
        <taxon>Archangiaceae</taxon>
        <taxon>Archangium</taxon>
    </lineage>
</organism>
<dbReference type="PANTHER" id="PTHR45825">
    <property type="entry name" value="GRANULE-BOUND STARCH SYNTHASE 1, CHLOROPLASTIC/AMYLOPLASTIC"/>
    <property type="match status" value="1"/>
</dbReference>
<comment type="caution">
    <text evidence="8">The sequence shown here is derived from an EMBL/GenBank/DDBJ whole genome shotgun (WGS) entry which is preliminary data.</text>
</comment>
<dbReference type="InterPro" id="IPR011835">
    <property type="entry name" value="GS/SS"/>
</dbReference>
<evidence type="ECO:0000256" key="3">
    <source>
        <dbReference type="ARBA" id="ARBA00022676"/>
    </source>
</evidence>
<evidence type="ECO:0000256" key="6">
    <source>
        <dbReference type="HAMAP-Rule" id="MF_00484"/>
    </source>
</evidence>
<protein>
    <recommendedName>
        <fullName evidence="6">Glycogen synthase</fullName>
        <ecNumber evidence="6">2.4.1.21</ecNumber>
    </recommendedName>
    <alternativeName>
        <fullName evidence="6">Starch [bacterial glycogen] synthase</fullName>
    </alternativeName>
</protein>
<feature type="domain" description="Starch synthase catalytic" evidence="7">
    <location>
        <begin position="2"/>
        <end position="231"/>
    </location>
</feature>
<comment type="pathway">
    <text evidence="6">Glycan biosynthesis; glycogen biosynthesis.</text>
</comment>
<dbReference type="Pfam" id="PF13692">
    <property type="entry name" value="Glyco_trans_1_4"/>
    <property type="match status" value="1"/>
</dbReference>
<dbReference type="EC" id="2.4.1.21" evidence="6"/>
<dbReference type="UniPathway" id="UPA00164"/>
<gene>
    <name evidence="6" type="primary">glgA</name>
    <name evidence="8" type="ORF">DI536_16075</name>
</gene>
<feature type="binding site" evidence="6">
    <location>
        <position position="15"/>
    </location>
    <ligand>
        <name>ADP-alpha-D-glucose</name>
        <dbReference type="ChEBI" id="CHEBI:57498"/>
    </ligand>
</feature>
<dbReference type="Proteomes" id="UP000249061">
    <property type="component" value="Unassembled WGS sequence"/>
</dbReference>
<accession>A0A2W5VN81</accession>
<comment type="similarity">
    <text evidence="2 6">Belongs to the glycosyltransferase 1 family. Bacterial/plant glycogen synthase subfamily.</text>
</comment>
<dbReference type="InterPro" id="IPR013534">
    <property type="entry name" value="Starch_synth_cat_dom"/>
</dbReference>
<evidence type="ECO:0000256" key="1">
    <source>
        <dbReference type="ARBA" id="ARBA00001478"/>
    </source>
</evidence>
<dbReference type="AlphaFoldDB" id="A0A2W5VN81"/>
<dbReference type="EMBL" id="QFQP01000013">
    <property type="protein sequence ID" value="PZR11851.1"/>
    <property type="molecule type" value="Genomic_DNA"/>
</dbReference>
<keyword evidence="4 6" id="KW-0808">Transferase</keyword>
<evidence type="ECO:0000256" key="5">
    <source>
        <dbReference type="ARBA" id="ARBA00023056"/>
    </source>
</evidence>
<dbReference type="PANTHER" id="PTHR45825:SF11">
    <property type="entry name" value="ALPHA AMYLASE DOMAIN-CONTAINING PROTEIN"/>
    <property type="match status" value="1"/>
</dbReference>
<dbReference type="GO" id="GO:0004373">
    <property type="term" value="F:alpha-1,4-glucan glucosyltransferase (UDP-glucose donor) activity"/>
    <property type="evidence" value="ECO:0007669"/>
    <property type="project" value="InterPro"/>
</dbReference>
<keyword evidence="3 6" id="KW-0328">Glycosyltransferase</keyword>
<sequence>MHVLFLSSEVAPFSKTGGLGDVAGALPPALARRGHSMRVVSPLYQSVPRGTLTRFGAPVRLAFPFGEFEVNTWRAPGEVEWVFIECAKAFERPGIYGHGDDARRFALFSMAALSTAQRDGFAADVVHANDWPTGLALLALKHGYAHTPLGRAKRVFTIHNLAYQGIAPKTEMDAIGIPWSLFNTDGVEFYDRLSFMKAALVSADVLTTVSPQYAKEIQTRQFGVGLEGLLTHRRNALHGILNGVDTEAWNPATDVFLPVRYTAQDLAPRERCRSELIASCRIDAPVPGMPLFGVISRMTGQKGADLLHAALPRLLEQGASAIVLGSGEEPVQNAWKAMAARYPERLHVRLGFDESLAHRIEAGVDFFLMPSRFEPCGLNQMYSLLYGSVPVVHGVGGLKDTVVDISRENGTGIVFGVPSGDALYEALVRAVSLFRDRPRFEAVQRRGMQQDFGWHRAAARYEALYAP</sequence>
<evidence type="ECO:0000256" key="4">
    <source>
        <dbReference type="ARBA" id="ARBA00022679"/>
    </source>
</evidence>
<evidence type="ECO:0000313" key="8">
    <source>
        <dbReference type="EMBL" id="PZR11851.1"/>
    </source>
</evidence>
<dbReference type="NCBIfam" id="NF001899">
    <property type="entry name" value="PRK00654.1-2"/>
    <property type="match status" value="1"/>
</dbReference>
<dbReference type="GO" id="GO:0005978">
    <property type="term" value="P:glycogen biosynthetic process"/>
    <property type="evidence" value="ECO:0007669"/>
    <property type="project" value="UniProtKB-UniRule"/>
</dbReference>
<dbReference type="GO" id="GO:0005829">
    <property type="term" value="C:cytosol"/>
    <property type="evidence" value="ECO:0007669"/>
    <property type="project" value="TreeGrafter"/>
</dbReference>
<evidence type="ECO:0000259" key="7">
    <source>
        <dbReference type="Pfam" id="PF08323"/>
    </source>
</evidence>
<dbReference type="HAMAP" id="MF_00484">
    <property type="entry name" value="Glycogen_synth"/>
    <property type="match status" value="1"/>
</dbReference>
<dbReference type="GO" id="GO:0009011">
    <property type="term" value="F:alpha-1,4-glucan glucosyltransferase (ADP-glucose donor) activity"/>
    <property type="evidence" value="ECO:0007669"/>
    <property type="project" value="UniProtKB-UniRule"/>
</dbReference>
<dbReference type="Gene3D" id="3.40.50.2000">
    <property type="entry name" value="Glycogen Phosphorylase B"/>
    <property type="match status" value="2"/>
</dbReference>
<comment type="catalytic activity">
    <reaction evidence="1 6">
        <text>[(1-&gt;4)-alpha-D-glucosyl](n) + ADP-alpha-D-glucose = [(1-&gt;4)-alpha-D-glucosyl](n+1) + ADP + H(+)</text>
        <dbReference type="Rhea" id="RHEA:18189"/>
        <dbReference type="Rhea" id="RHEA-COMP:9584"/>
        <dbReference type="Rhea" id="RHEA-COMP:9587"/>
        <dbReference type="ChEBI" id="CHEBI:15378"/>
        <dbReference type="ChEBI" id="CHEBI:15444"/>
        <dbReference type="ChEBI" id="CHEBI:57498"/>
        <dbReference type="ChEBI" id="CHEBI:456216"/>
        <dbReference type="EC" id="2.4.1.21"/>
    </reaction>
</comment>
<dbReference type="Pfam" id="PF08323">
    <property type="entry name" value="Glyco_transf_5"/>
    <property type="match status" value="1"/>
</dbReference>
<proteinExistence type="inferred from homology"/>
<evidence type="ECO:0000256" key="2">
    <source>
        <dbReference type="ARBA" id="ARBA00010281"/>
    </source>
</evidence>
<evidence type="ECO:0000313" key="9">
    <source>
        <dbReference type="Proteomes" id="UP000249061"/>
    </source>
</evidence>
<dbReference type="NCBIfam" id="TIGR02095">
    <property type="entry name" value="glgA"/>
    <property type="match status" value="1"/>
</dbReference>
<comment type="function">
    <text evidence="6">Synthesizes alpha-1,4-glucan chains using ADP-glucose.</text>
</comment>